<dbReference type="EMBL" id="SLUN01000017">
    <property type="protein sequence ID" value="TCL65297.1"/>
    <property type="molecule type" value="Genomic_DNA"/>
</dbReference>
<proteinExistence type="predicted"/>
<dbReference type="AlphaFoldDB" id="A0A4V2QDU8"/>
<dbReference type="Gene3D" id="2.60.40.2000">
    <property type="match status" value="1"/>
</dbReference>
<dbReference type="InterPro" id="IPR038705">
    <property type="entry name" value="YabP_sf"/>
</dbReference>
<dbReference type="InterPro" id="IPR022476">
    <property type="entry name" value="Spore_YabP/YqfC"/>
</dbReference>
<dbReference type="OrthoDB" id="2989236at2"/>
<sequence>MPEKKSPIGHKLMEFLDIPLDTVADWPRIVLSANRSAIIENHRGVIEYDTRVVRVNTKLGELRIAGENLTLVSAVKDEVIIQGRIAQLDLVDWR</sequence>
<accession>A0A4V2QDU8</accession>
<reference evidence="1 2" key="1">
    <citation type="submission" date="2019-03" db="EMBL/GenBank/DDBJ databases">
        <title>Genomic Encyclopedia of Type Strains, Phase IV (KMG-IV): sequencing the most valuable type-strain genomes for metagenomic binning, comparative biology and taxonomic classification.</title>
        <authorList>
            <person name="Goeker M."/>
        </authorList>
    </citation>
    <scope>NUCLEOTIDE SEQUENCE [LARGE SCALE GENOMIC DNA]</scope>
    <source>
        <strain evidence="1 2">LX-B</strain>
    </source>
</reference>
<protein>
    <submittedName>
        <fullName evidence="1">Sporulation protein YqfC</fullName>
    </submittedName>
</protein>
<name>A0A4V2QDU8_HYDET</name>
<comment type="caution">
    <text evidence="1">The sequence shown here is derived from an EMBL/GenBank/DDBJ whole genome shotgun (WGS) entry which is preliminary data.</text>
</comment>
<evidence type="ECO:0000313" key="1">
    <source>
        <dbReference type="EMBL" id="TCL65297.1"/>
    </source>
</evidence>
<keyword evidence="2" id="KW-1185">Reference proteome</keyword>
<dbReference type="Proteomes" id="UP000295008">
    <property type="component" value="Unassembled WGS sequence"/>
</dbReference>
<dbReference type="Pfam" id="PF07873">
    <property type="entry name" value="YabP"/>
    <property type="match status" value="1"/>
</dbReference>
<dbReference type="RefSeq" id="WP_132014971.1">
    <property type="nucleotide sequence ID" value="NZ_SLUN01000017.1"/>
</dbReference>
<organism evidence="1 2">
    <name type="scientific">Hydrogenispora ethanolica</name>
    <dbReference type="NCBI Taxonomy" id="1082276"/>
    <lineage>
        <taxon>Bacteria</taxon>
        <taxon>Bacillati</taxon>
        <taxon>Bacillota</taxon>
        <taxon>Hydrogenispora</taxon>
    </lineage>
</organism>
<gene>
    <name evidence="1" type="ORF">EDC14_101745</name>
</gene>
<evidence type="ECO:0000313" key="2">
    <source>
        <dbReference type="Proteomes" id="UP000295008"/>
    </source>
</evidence>